<feature type="chain" id="PRO_5042186106" evidence="1">
    <location>
        <begin position="25"/>
        <end position="75"/>
    </location>
</feature>
<evidence type="ECO:0000313" key="2">
    <source>
        <dbReference type="EMBL" id="KAK1714926.1"/>
    </source>
</evidence>
<gene>
    <name evidence="2" type="ORF">BDZ83DRAFT_636347</name>
</gene>
<dbReference type="AlphaFoldDB" id="A0AAD8XA13"/>
<accession>A0AAD8XA13</accession>
<dbReference type="Proteomes" id="UP001244207">
    <property type="component" value="Unassembled WGS sequence"/>
</dbReference>
<keyword evidence="3" id="KW-1185">Reference proteome</keyword>
<proteinExistence type="predicted"/>
<dbReference type="GeneID" id="85393149"/>
<dbReference type="EMBL" id="JAHMHS010000128">
    <property type="protein sequence ID" value="KAK1714926.1"/>
    <property type="molecule type" value="Genomic_DNA"/>
</dbReference>
<evidence type="ECO:0000256" key="1">
    <source>
        <dbReference type="SAM" id="SignalP"/>
    </source>
</evidence>
<protein>
    <submittedName>
        <fullName evidence="2">Uncharacterized protein</fullName>
    </submittedName>
</protein>
<sequence length="75" mass="8196">MGSSGTCQLCLSLLTYLYLGKDLGMQLPSGIVLEVSNGNNLTMTSRHNQIASTEYLIVQTSPRLFDKYVVCAAKH</sequence>
<keyword evidence="1" id="KW-0732">Signal</keyword>
<evidence type="ECO:0000313" key="3">
    <source>
        <dbReference type="Proteomes" id="UP001244207"/>
    </source>
</evidence>
<reference evidence="2" key="1">
    <citation type="submission" date="2021-12" db="EMBL/GenBank/DDBJ databases">
        <title>Comparative genomics, transcriptomics and evolutionary studies reveal genomic signatures of adaptation to plant cell wall in hemibiotrophic fungi.</title>
        <authorList>
            <consortium name="DOE Joint Genome Institute"/>
            <person name="Baroncelli R."/>
            <person name="Diaz J.F."/>
            <person name="Benocci T."/>
            <person name="Peng M."/>
            <person name="Battaglia E."/>
            <person name="Haridas S."/>
            <person name="Andreopoulos W."/>
            <person name="Labutti K."/>
            <person name="Pangilinan J."/>
            <person name="Floch G.L."/>
            <person name="Makela M.R."/>
            <person name="Henrissat B."/>
            <person name="Grigoriev I.V."/>
            <person name="Crouch J.A."/>
            <person name="De Vries R.P."/>
            <person name="Sukno S.A."/>
            <person name="Thon M.R."/>
        </authorList>
    </citation>
    <scope>NUCLEOTIDE SEQUENCE</scope>
    <source>
        <strain evidence="2">CBS 112980</strain>
    </source>
</reference>
<dbReference type="RefSeq" id="XP_060360069.1">
    <property type="nucleotide sequence ID" value="XM_060509250.1"/>
</dbReference>
<feature type="signal peptide" evidence="1">
    <location>
        <begin position="1"/>
        <end position="24"/>
    </location>
</feature>
<name>A0AAD8XA13_GLOAC</name>
<organism evidence="2 3">
    <name type="scientific">Glomerella acutata</name>
    <name type="common">Colletotrichum acutatum</name>
    <dbReference type="NCBI Taxonomy" id="27357"/>
    <lineage>
        <taxon>Eukaryota</taxon>
        <taxon>Fungi</taxon>
        <taxon>Dikarya</taxon>
        <taxon>Ascomycota</taxon>
        <taxon>Pezizomycotina</taxon>
        <taxon>Sordariomycetes</taxon>
        <taxon>Hypocreomycetidae</taxon>
        <taxon>Glomerellales</taxon>
        <taxon>Glomerellaceae</taxon>
        <taxon>Colletotrichum</taxon>
        <taxon>Colletotrichum acutatum species complex</taxon>
    </lineage>
</organism>
<comment type="caution">
    <text evidence="2">The sequence shown here is derived from an EMBL/GenBank/DDBJ whole genome shotgun (WGS) entry which is preliminary data.</text>
</comment>